<evidence type="ECO:0000256" key="3">
    <source>
        <dbReference type="ARBA" id="ARBA00023172"/>
    </source>
</evidence>
<dbReference type="EMBL" id="VBUC01000036">
    <property type="protein sequence ID" value="TLS96011.1"/>
    <property type="molecule type" value="Genomic_DNA"/>
</dbReference>
<feature type="domain" description="Tyr recombinase" evidence="4">
    <location>
        <begin position="98"/>
        <end position="292"/>
    </location>
</feature>
<evidence type="ECO:0000259" key="4">
    <source>
        <dbReference type="PROSITE" id="PS51898"/>
    </source>
</evidence>
<accession>A0ABY2V1U8</accession>
<dbReference type="PANTHER" id="PTHR30349:SF41">
    <property type="entry name" value="INTEGRASE_RECOMBINASE PROTEIN MJ0367-RELATED"/>
    <property type="match status" value="1"/>
</dbReference>
<proteinExistence type="inferred from homology"/>
<dbReference type="Pfam" id="PF00589">
    <property type="entry name" value="Phage_integrase"/>
    <property type="match status" value="1"/>
</dbReference>
<dbReference type="InterPro" id="IPR013762">
    <property type="entry name" value="Integrase-like_cat_sf"/>
</dbReference>
<organism evidence="5 6">
    <name type="scientific">Aliarcobacter cibarius</name>
    <dbReference type="NCBI Taxonomy" id="255507"/>
    <lineage>
        <taxon>Bacteria</taxon>
        <taxon>Pseudomonadati</taxon>
        <taxon>Campylobacterota</taxon>
        <taxon>Epsilonproteobacteria</taxon>
        <taxon>Campylobacterales</taxon>
        <taxon>Arcobacteraceae</taxon>
        <taxon>Aliarcobacter</taxon>
    </lineage>
</organism>
<evidence type="ECO:0000256" key="2">
    <source>
        <dbReference type="ARBA" id="ARBA00023125"/>
    </source>
</evidence>
<gene>
    <name evidence="5" type="ORF">FE247_10300</name>
</gene>
<dbReference type="InterPro" id="IPR011010">
    <property type="entry name" value="DNA_brk_join_enz"/>
</dbReference>
<dbReference type="SUPFAM" id="SSF56349">
    <property type="entry name" value="DNA breaking-rejoining enzymes"/>
    <property type="match status" value="1"/>
</dbReference>
<comment type="caution">
    <text evidence="5">The sequence shown here is derived from an EMBL/GenBank/DDBJ whole genome shotgun (WGS) entry which is preliminary data.</text>
</comment>
<dbReference type="PANTHER" id="PTHR30349">
    <property type="entry name" value="PHAGE INTEGRASE-RELATED"/>
    <property type="match status" value="1"/>
</dbReference>
<reference evidence="5 6" key="1">
    <citation type="submission" date="2019-05" db="EMBL/GenBank/DDBJ databases">
        <title>Arcobacter cibarius and Arcobacter thereius providing challenges in identification an antibiotic susceptibility and Quinolone resistance.</title>
        <authorList>
            <person name="Busch A."/>
            <person name="Hanel I."/>
            <person name="Hotzel H."/>
            <person name="Tomaso H."/>
        </authorList>
    </citation>
    <scope>NUCLEOTIDE SEQUENCE [LARGE SCALE GENOMIC DNA]</scope>
    <source>
        <strain evidence="5 6">16CS0831-2</strain>
    </source>
</reference>
<dbReference type="Proteomes" id="UP000305417">
    <property type="component" value="Unassembled WGS sequence"/>
</dbReference>
<evidence type="ECO:0000313" key="5">
    <source>
        <dbReference type="EMBL" id="TLS96011.1"/>
    </source>
</evidence>
<protein>
    <recommendedName>
        <fullName evidence="4">Tyr recombinase domain-containing protein</fullName>
    </recommendedName>
</protein>
<dbReference type="Gene3D" id="1.10.443.10">
    <property type="entry name" value="Intergrase catalytic core"/>
    <property type="match status" value="1"/>
</dbReference>
<name>A0ABY2V1U8_9BACT</name>
<keyword evidence="3" id="KW-0233">DNA recombination</keyword>
<sequence length="299" mass="35801">MYKIFWQNWDLSIVEFKKIQQKHFVERINEIRNLTYIKNNKEVKYSNKYIFNAIILIKSIINHTNVDYNPLFVHPKKSLKEEQDLKDLYKDLKKRIEPRTSYLEPEEIKILLETLREKPKYFQGYIICLIMATTGMRPDSVLNLRIKDFDIRSKTINTYDFKRKMYYKCNLTKRVEEEVSKISVNRNQDEFLLVSEYTKGLTKLPNMPKYLNRIIDDLFNKDRFNNNRNVLYTLRHSFATNLVKGKKGPDGKYIIEPVSIFKIQKLLNHANIETTIKHYLKFAPDFAIDSIAAFENYIL</sequence>
<keyword evidence="6" id="KW-1185">Reference proteome</keyword>
<evidence type="ECO:0000313" key="6">
    <source>
        <dbReference type="Proteomes" id="UP000305417"/>
    </source>
</evidence>
<evidence type="ECO:0000256" key="1">
    <source>
        <dbReference type="ARBA" id="ARBA00008857"/>
    </source>
</evidence>
<keyword evidence="2" id="KW-0238">DNA-binding</keyword>
<comment type="similarity">
    <text evidence="1">Belongs to the 'phage' integrase family.</text>
</comment>
<dbReference type="InterPro" id="IPR002104">
    <property type="entry name" value="Integrase_catalytic"/>
</dbReference>
<dbReference type="InterPro" id="IPR050090">
    <property type="entry name" value="Tyrosine_recombinase_XerCD"/>
</dbReference>
<dbReference type="RefSeq" id="WP_138109145.1">
    <property type="nucleotide sequence ID" value="NZ_VBUC01000036.1"/>
</dbReference>
<dbReference type="PROSITE" id="PS51898">
    <property type="entry name" value="TYR_RECOMBINASE"/>
    <property type="match status" value="1"/>
</dbReference>